<accession>A0A2Z6N1X9</accession>
<dbReference type="EMBL" id="DF973262">
    <property type="protein sequence ID" value="GAU23047.1"/>
    <property type="molecule type" value="Genomic_DNA"/>
</dbReference>
<evidence type="ECO:0000313" key="2">
    <source>
        <dbReference type="Proteomes" id="UP000242715"/>
    </source>
</evidence>
<gene>
    <name evidence="1" type="ORF">TSUD_336950</name>
</gene>
<reference evidence="2" key="1">
    <citation type="journal article" date="2017" name="Front. Plant Sci.">
        <title>Climate Clever Clovers: New Paradigm to Reduce the Environmental Footprint of Ruminants by Breeding Low Methanogenic Forages Utilizing Haplotype Variation.</title>
        <authorList>
            <person name="Kaur P."/>
            <person name="Appels R."/>
            <person name="Bayer P.E."/>
            <person name="Keeble-Gagnere G."/>
            <person name="Wang J."/>
            <person name="Hirakawa H."/>
            <person name="Shirasawa K."/>
            <person name="Vercoe P."/>
            <person name="Stefanova K."/>
            <person name="Durmic Z."/>
            <person name="Nichols P."/>
            <person name="Revell C."/>
            <person name="Isobe S.N."/>
            <person name="Edwards D."/>
            <person name="Erskine W."/>
        </authorList>
    </citation>
    <scope>NUCLEOTIDE SEQUENCE [LARGE SCALE GENOMIC DNA]</scope>
    <source>
        <strain evidence="2">cv. Daliak</strain>
    </source>
</reference>
<dbReference type="Proteomes" id="UP000242715">
    <property type="component" value="Unassembled WGS sequence"/>
</dbReference>
<name>A0A2Z6N1X9_TRISU</name>
<organism evidence="1 2">
    <name type="scientific">Trifolium subterraneum</name>
    <name type="common">Subterranean clover</name>
    <dbReference type="NCBI Taxonomy" id="3900"/>
    <lineage>
        <taxon>Eukaryota</taxon>
        <taxon>Viridiplantae</taxon>
        <taxon>Streptophyta</taxon>
        <taxon>Embryophyta</taxon>
        <taxon>Tracheophyta</taxon>
        <taxon>Spermatophyta</taxon>
        <taxon>Magnoliopsida</taxon>
        <taxon>eudicotyledons</taxon>
        <taxon>Gunneridae</taxon>
        <taxon>Pentapetalae</taxon>
        <taxon>rosids</taxon>
        <taxon>fabids</taxon>
        <taxon>Fabales</taxon>
        <taxon>Fabaceae</taxon>
        <taxon>Papilionoideae</taxon>
        <taxon>50 kb inversion clade</taxon>
        <taxon>NPAAA clade</taxon>
        <taxon>Hologalegina</taxon>
        <taxon>IRL clade</taxon>
        <taxon>Trifolieae</taxon>
        <taxon>Trifolium</taxon>
    </lineage>
</organism>
<sequence length="68" mass="7873">MKLGWELSRGADGMWCEVLRGKYGRGVSDMMKISAKTEDSRQRLGLNLGCEFGTLMSTFRITFYMLRW</sequence>
<proteinExistence type="predicted"/>
<protein>
    <submittedName>
        <fullName evidence="1">Uncharacterized protein</fullName>
    </submittedName>
</protein>
<evidence type="ECO:0000313" key="1">
    <source>
        <dbReference type="EMBL" id="GAU23047.1"/>
    </source>
</evidence>
<keyword evidence="2" id="KW-1185">Reference proteome</keyword>
<dbReference type="AlphaFoldDB" id="A0A2Z6N1X9"/>